<dbReference type="HOGENOM" id="CLU_3298766_0_0_6"/>
<comment type="caution">
    <text evidence="1">The sequence shown here is derived from an EMBL/GenBank/DDBJ whole genome shotgun (WGS) entry which is preliminary data.</text>
</comment>
<protein>
    <submittedName>
        <fullName evidence="1">Uncharacterized protein</fullName>
    </submittedName>
</protein>
<proteinExistence type="predicted"/>
<accession>A0A077NIR2</accession>
<dbReference type="AlphaFoldDB" id="A0A077NIR2"/>
<name>A0A077NIR2_XENBV</name>
<gene>
    <name evidence="1" type="ORF">XBP1_2790005</name>
</gene>
<sequence length="40" mass="4427">MYKHGLFALNYYFLPTGGISDFDLVSPLTGGMVEEDVLLC</sequence>
<reference evidence="1" key="1">
    <citation type="submission" date="2013-07" db="EMBL/GenBank/DDBJ databases">
        <title>Sub-species coevolution in mutualistic symbiosis.</title>
        <authorList>
            <person name="Murfin K."/>
            <person name="Klassen J."/>
            <person name="Lee M."/>
            <person name="Forst S."/>
            <person name="Stock P."/>
            <person name="Goodrich-Blair H."/>
        </authorList>
    </citation>
    <scope>NUCLEOTIDE SEQUENCE [LARGE SCALE GENOMIC DNA]</scope>
    <source>
        <strain evidence="1">Puntauvense</strain>
    </source>
</reference>
<dbReference type="EMBL" id="CBSW010000200">
    <property type="protein sequence ID" value="CDG97730.1"/>
    <property type="molecule type" value="Genomic_DNA"/>
</dbReference>
<evidence type="ECO:0000313" key="1">
    <source>
        <dbReference type="EMBL" id="CDG97730.1"/>
    </source>
</evidence>
<evidence type="ECO:0000313" key="2">
    <source>
        <dbReference type="Proteomes" id="UP000028511"/>
    </source>
</evidence>
<organism evidence="1 2">
    <name type="scientific">Xenorhabdus bovienii str. puntauvense</name>
    <dbReference type="NCBI Taxonomy" id="1398201"/>
    <lineage>
        <taxon>Bacteria</taxon>
        <taxon>Pseudomonadati</taxon>
        <taxon>Pseudomonadota</taxon>
        <taxon>Gammaproteobacteria</taxon>
        <taxon>Enterobacterales</taxon>
        <taxon>Morganellaceae</taxon>
        <taxon>Xenorhabdus</taxon>
    </lineage>
</organism>
<dbReference type="Proteomes" id="UP000028511">
    <property type="component" value="Unassembled WGS sequence"/>
</dbReference>